<evidence type="ECO:0000313" key="9">
    <source>
        <dbReference type="EMBL" id="KAF8470909.1"/>
    </source>
</evidence>
<keyword evidence="6" id="KW-0677">Repeat</keyword>
<comment type="similarity">
    <text evidence="2">Belongs to the protein prenyltransferase subunit beta family.</text>
</comment>
<dbReference type="Gene3D" id="1.50.10.20">
    <property type="match status" value="1"/>
</dbReference>
<dbReference type="SUPFAM" id="SSF48239">
    <property type="entry name" value="Terpenoid cyclases/Protein prenyltransferases"/>
    <property type="match status" value="1"/>
</dbReference>
<gene>
    <name evidence="9" type="ORF">DFH94DRAFT_770015</name>
</gene>
<keyword evidence="3" id="KW-0637">Prenyltransferase</keyword>
<evidence type="ECO:0000259" key="8">
    <source>
        <dbReference type="Pfam" id="PF00432"/>
    </source>
</evidence>
<dbReference type="Proteomes" id="UP000759537">
    <property type="component" value="Unassembled WGS sequence"/>
</dbReference>
<dbReference type="InterPro" id="IPR001330">
    <property type="entry name" value="Prenyltrans"/>
</dbReference>
<dbReference type="PANTHER" id="PTHR11774">
    <property type="entry name" value="GERANYLGERANYL TRANSFERASE TYPE BETA SUBUNIT"/>
    <property type="match status" value="1"/>
</dbReference>
<feature type="domain" description="Prenyltransferase alpha-alpha toroid" evidence="8">
    <location>
        <begin position="24"/>
        <end position="364"/>
    </location>
</feature>
<evidence type="ECO:0000256" key="2">
    <source>
        <dbReference type="ARBA" id="ARBA00010497"/>
    </source>
</evidence>
<dbReference type="EMBL" id="WHVB01000024">
    <property type="protein sequence ID" value="KAF8470909.1"/>
    <property type="molecule type" value="Genomic_DNA"/>
</dbReference>
<dbReference type="GO" id="GO:0005953">
    <property type="term" value="C:CAAX-protein geranylgeranyltransferase complex"/>
    <property type="evidence" value="ECO:0007669"/>
    <property type="project" value="TreeGrafter"/>
</dbReference>
<evidence type="ECO:0000256" key="3">
    <source>
        <dbReference type="ARBA" id="ARBA00022602"/>
    </source>
</evidence>
<protein>
    <submittedName>
        <fullName evidence="9">Terpenoid cyclases/Protein prenyltransferase</fullName>
    </submittedName>
</protein>
<dbReference type="GO" id="GO:0046872">
    <property type="term" value="F:metal ion binding"/>
    <property type="evidence" value="ECO:0007669"/>
    <property type="project" value="UniProtKB-KW"/>
</dbReference>
<keyword evidence="10" id="KW-1185">Reference proteome</keyword>
<dbReference type="InterPro" id="IPR008930">
    <property type="entry name" value="Terpenoid_cyclase/PrenylTrfase"/>
</dbReference>
<evidence type="ECO:0000313" key="10">
    <source>
        <dbReference type="Proteomes" id="UP000759537"/>
    </source>
</evidence>
<evidence type="ECO:0000256" key="5">
    <source>
        <dbReference type="ARBA" id="ARBA00022723"/>
    </source>
</evidence>
<evidence type="ECO:0000256" key="7">
    <source>
        <dbReference type="ARBA" id="ARBA00022833"/>
    </source>
</evidence>
<evidence type="ECO:0000256" key="1">
    <source>
        <dbReference type="ARBA" id="ARBA00001947"/>
    </source>
</evidence>
<dbReference type="OrthoDB" id="24893at2759"/>
<accession>A0A9P5JZE0</accession>
<comment type="caution">
    <text evidence="9">The sequence shown here is derived from an EMBL/GenBank/DDBJ whole genome shotgun (WGS) entry which is preliminary data.</text>
</comment>
<dbReference type="AlphaFoldDB" id="A0A9P5JZE0"/>
<proteinExistence type="inferred from homology"/>
<keyword evidence="5" id="KW-0479">Metal-binding</keyword>
<evidence type="ECO:0000256" key="4">
    <source>
        <dbReference type="ARBA" id="ARBA00022679"/>
    </source>
</evidence>
<evidence type="ECO:0000256" key="6">
    <source>
        <dbReference type="ARBA" id="ARBA00022737"/>
    </source>
</evidence>
<comment type="cofactor">
    <cofactor evidence="1">
        <name>Zn(2+)</name>
        <dbReference type="ChEBI" id="CHEBI:29105"/>
    </cofactor>
</comment>
<sequence>MSSPSPGSTSVGTGVSDRMPLPALNKAGHVAHCVRCLDGLPASLVEMDASRMAIAFYCLSTLDVTSMAERQISPTDRKSWKEWIWDQYAEGGFHSGPFVSVSGSDTAHPSRGGAGVVASAATAPHLIMTYCALLALAVLRDDYALLNRAALKCMVGACQDADGGFETMPGAGDADLRMTYCAFVVCALLGDWSCIDLPRALSYIQRCRTYEGGYGQTPLGESLGGPTYCALAALHLVPADHACAPQARLQRAEWHATVRWLLHMQAEALAPVGGGGFAGRTNKLADACYGFWCGAALAILGAGDLLDAHALGAFLAQCQYKFGGISKAPGEHPDPYHTYLSIAAAAIISPDPAWGLQPLDPLINATPETARWAKEHVSAAPPEPKR</sequence>
<name>A0A9P5JZE0_9AGAM</name>
<dbReference type="InterPro" id="IPR045089">
    <property type="entry name" value="PGGT1B-like"/>
</dbReference>
<dbReference type="PANTHER" id="PTHR11774:SF4">
    <property type="entry name" value="GERANYLGERANYL TRANSFERASE TYPE-1 SUBUNIT BETA"/>
    <property type="match status" value="1"/>
</dbReference>
<reference evidence="9" key="2">
    <citation type="journal article" date="2020" name="Nat. Commun.">
        <title>Large-scale genome sequencing of mycorrhizal fungi provides insights into the early evolution of symbiotic traits.</title>
        <authorList>
            <person name="Miyauchi S."/>
            <person name="Kiss E."/>
            <person name="Kuo A."/>
            <person name="Drula E."/>
            <person name="Kohler A."/>
            <person name="Sanchez-Garcia M."/>
            <person name="Morin E."/>
            <person name="Andreopoulos B."/>
            <person name="Barry K.W."/>
            <person name="Bonito G."/>
            <person name="Buee M."/>
            <person name="Carver A."/>
            <person name="Chen C."/>
            <person name="Cichocki N."/>
            <person name="Clum A."/>
            <person name="Culley D."/>
            <person name="Crous P.W."/>
            <person name="Fauchery L."/>
            <person name="Girlanda M."/>
            <person name="Hayes R.D."/>
            <person name="Keri Z."/>
            <person name="LaButti K."/>
            <person name="Lipzen A."/>
            <person name="Lombard V."/>
            <person name="Magnuson J."/>
            <person name="Maillard F."/>
            <person name="Murat C."/>
            <person name="Nolan M."/>
            <person name="Ohm R.A."/>
            <person name="Pangilinan J."/>
            <person name="Pereira M.F."/>
            <person name="Perotto S."/>
            <person name="Peter M."/>
            <person name="Pfister S."/>
            <person name="Riley R."/>
            <person name="Sitrit Y."/>
            <person name="Stielow J.B."/>
            <person name="Szollosi G."/>
            <person name="Zifcakova L."/>
            <person name="Stursova M."/>
            <person name="Spatafora J.W."/>
            <person name="Tedersoo L."/>
            <person name="Vaario L.M."/>
            <person name="Yamada A."/>
            <person name="Yan M."/>
            <person name="Wang P."/>
            <person name="Xu J."/>
            <person name="Bruns T."/>
            <person name="Baldrian P."/>
            <person name="Vilgalys R."/>
            <person name="Dunand C."/>
            <person name="Henrissat B."/>
            <person name="Grigoriev I.V."/>
            <person name="Hibbett D."/>
            <person name="Nagy L.G."/>
            <person name="Martin F.M."/>
        </authorList>
    </citation>
    <scope>NUCLEOTIDE SEQUENCE</scope>
    <source>
        <strain evidence="9">Prilba</strain>
    </source>
</reference>
<organism evidence="9 10">
    <name type="scientific">Russula ochroleuca</name>
    <dbReference type="NCBI Taxonomy" id="152965"/>
    <lineage>
        <taxon>Eukaryota</taxon>
        <taxon>Fungi</taxon>
        <taxon>Dikarya</taxon>
        <taxon>Basidiomycota</taxon>
        <taxon>Agaricomycotina</taxon>
        <taxon>Agaricomycetes</taxon>
        <taxon>Russulales</taxon>
        <taxon>Russulaceae</taxon>
        <taxon>Russula</taxon>
    </lineage>
</organism>
<keyword evidence="7" id="KW-0862">Zinc</keyword>
<reference evidence="9" key="1">
    <citation type="submission" date="2019-10" db="EMBL/GenBank/DDBJ databases">
        <authorList>
            <consortium name="DOE Joint Genome Institute"/>
            <person name="Kuo A."/>
            <person name="Miyauchi S."/>
            <person name="Kiss E."/>
            <person name="Drula E."/>
            <person name="Kohler A."/>
            <person name="Sanchez-Garcia M."/>
            <person name="Andreopoulos B."/>
            <person name="Barry K.W."/>
            <person name="Bonito G."/>
            <person name="Buee M."/>
            <person name="Carver A."/>
            <person name="Chen C."/>
            <person name="Cichocki N."/>
            <person name="Clum A."/>
            <person name="Culley D."/>
            <person name="Crous P.W."/>
            <person name="Fauchery L."/>
            <person name="Girlanda M."/>
            <person name="Hayes R."/>
            <person name="Keri Z."/>
            <person name="LaButti K."/>
            <person name="Lipzen A."/>
            <person name="Lombard V."/>
            <person name="Magnuson J."/>
            <person name="Maillard F."/>
            <person name="Morin E."/>
            <person name="Murat C."/>
            <person name="Nolan M."/>
            <person name="Ohm R."/>
            <person name="Pangilinan J."/>
            <person name="Pereira M."/>
            <person name="Perotto S."/>
            <person name="Peter M."/>
            <person name="Riley R."/>
            <person name="Sitrit Y."/>
            <person name="Stielow B."/>
            <person name="Szollosi G."/>
            <person name="Zifcakova L."/>
            <person name="Stursova M."/>
            <person name="Spatafora J.W."/>
            <person name="Tedersoo L."/>
            <person name="Vaario L.-M."/>
            <person name="Yamada A."/>
            <person name="Yan M."/>
            <person name="Wang P."/>
            <person name="Xu J."/>
            <person name="Bruns T."/>
            <person name="Baldrian P."/>
            <person name="Vilgalys R."/>
            <person name="Henrissat B."/>
            <person name="Grigoriev I.V."/>
            <person name="Hibbett D."/>
            <person name="Nagy L.G."/>
            <person name="Martin F.M."/>
        </authorList>
    </citation>
    <scope>NUCLEOTIDE SEQUENCE</scope>
    <source>
        <strain evidence="9">Prilba</strain>
    </source>
</reference>
<dbReference type="GO" id="GO:0004662">
    <property type="term" value="F:CAAX-protein geranylgeranyltransferase activity"/>
    <property type="evidence" value="ECO:0007669"/>
    <property type="project" value="TreeGrafter"/>
</dbReference>
<dbReference type="Pfam" id="PF00432">
    <property type="entry name" value="Prenyltrans"/>
    <property type="match status" value="1"/>
</dbReference>
<keyword evidence="4" id="KW-0808">Transferase</keyword>